<keyword evidence="6" id="KW-1185">Reference proteome</keyword>
<name>K2NUI1_9HYPH</name>
<comment type="caution">
    <text evidence="5">The sequence shown here is derived from an EMBL/GenBank/DDBJ whole genome shotgun (WGS) entry which is preliminary data.</text>
</comment>
<protein>
    <recommendedName>
        <fullName evidence="3">Urease accessory protein UreD</fullName>
    </recommendedName>
</protein>
<gene>
    <name evidence="3" type="primary">ureD</name>
    <name evidence="5" type="ORF">NA8A_06759</name>
</gene>
<comment type="function">
    <text evidence="3">Required for maturation of urease via the functional incorporation of the urease nickel metallocenter.</text>
</comment>
<reference evidence="5 6" key="1">
    <citation type="journal article" date="2012" name="J. Bacteriol.">
        <title>Genome Sequence of Nitratireductor indicus Type Strain C115.</title>
        <authorList>
            <person name="Lai Q."/>
            <person name="Li G."/>
            <person name="Yu Z."/>
            <person name="Shao Z."/>
        </authorList>
    </citation>
    <scope>NUCLEOTIDE SEQUENCE [LARGE SCALE GENOMIC DNA]</scope>
    <source>
        <strain evidence="5 6">C115</strain>
    </source>
</reference>
<dbReference type="Proteomes" id="UP000007374">
    <property type="component" value="Unassembled WGS sequence"/>
</dbReference>
<comment type="similarity">
    <text evidence="1 3">Belongs to the UreD family.</text>
</comment>
<evidence type="ECO:0000256" key="4">
    <source>
        <dbReference type="SAM" id="MobiDB-lite"/>
    </source>
</evidence>
<dbReference type="PATRIC" id="fig|1231190.3.peg.1423"/>
<evidence type="ECO:0000256" key="3">
    <source>
        <dbReference type="HAMAP-Rule" id="MF_01384"/>
    </source>
</evidence>
<dbReference type="PANTHER" id="PTHR33643:SF1">
    <property type="entry name" value="UREASE ACCESSORY PROTEIN D"/>
    <property type="match status" value="1"/>
</dbReference>
<dbReference type="GO" id="GO:0016151">
    <property type="term" value="F:nickel cation binding"/>
    <property type="evidence" value="ECO:0007669"/>
    <property type="project" value="UniProtKB-UniRule"/>
</dbReference>
<comment type="subcellular location">
    <subcellularLocation>
        <location evidence="3">Cytoplasm</location>
    </subcellularLocation>
</comment>
<dbReference type="eggNOG" id="COG0829">
    <property type="taxonomic scope" value="Bacteria"/>
</dbReference>
<keyword evidence="3" id="KW-0996">Nickel insertion</keyword>
<dbReference type="Pfam" id="PF01774">
    <property type="entry name" value="UreD"/>
    <property type="match status" value="1"/>
</dbReference>
<dbReference type="AlphaFoldDB" id="K2NUI1"/>
<comment type="subunit">
    <text evidence="3">UreD, UreF and UreG form a complex that acts as a GTP-hydrolysis-dependent molecular chaperone, activating the urease apoprotein by helping to assemble the nickel containing metallocenter of UreC. The UreE protein probably delivers the nickel.</text>
</comment>
<keyword evidence="2 3" id="KW-0143">Chaperone</keyword>
<evidence type="ECO:0000313" key="6">
    <source>
        <dbReference type="Proteomes" id="UP000007374"/>
    </source>
</evidence>
<evidence type="ECO:0000313" key="5">
    <source>
        <dbReference type="EMBL" id="EKF43015.1"/>
    </source>
</evidence>
<dbReference type="HAMAP" id="MF_01384">
    <property type="entry name" value="UreD"/>
    <property type="match status" value="1"/>
</dbReference>
<dbReference type="STRING" id="721133.SAMN05216176_10552"/>
<dbReference type="EMBL" id="AMSI01000004">
    <property type="protein sequence ID" value="EKF43015.1"/>
    <property type="molecule type" value="Genomic_DNA"/>
</dbReference>
<organism evidence="5 6">
    <name type="scientific">Nitratireductor indicus C115</name>
    <dbReference type="NCBI Taxonomy" id="1231190"/>
    <lineage>
        <taxon>Bacteria</taxon>
        <taxon>Pseudomonadati</taxon>
        <taxon>Pseudomonadota</taxon>
        <taxon>Alphaproteobacteria</taxon>
        <taxon>Hyphomicrobiales</taxon>
        <taxon>Phyllobacteriaceae</taxon>
        <taxon>Nitratireductor</taxon>
    </lineage>
</organism>
<feature type="region of interest" description="Disordered" evidence="4">
    <location>
        <begin position="1"/>
        <end position="21"/>
    </location>
</feature>
<dbReference type="RefSeq" id="WP_009449915.1">
    <property type="nucleotide sequence ID" value="NZ_AMSI01000004.1"/>
</dbReference>
<dbReference type="GO" id="GO:0005737">
    <property type="term" value="C:cytoplasm"/>
    <property type="evidence" value="ECO:0007669"/>
    <property type="project" value="UniProtKB-SubCell"/>
</dbReference>
<dbReference type="PANTHER" id="PTHR33643">
    <property type="entry name" value="UREASE ACCESSORY PROTEIN D"/>
    <property type="match status" value="1"/>
</dbReference>
<accession>K2NUI1</accession>
<evidence type="ECO:0000256" key="2">
    <source>
        <dbReference type="ARBA" id="ARBA00023186"/>
    </source>
</evidence>
<dbReference type="InterPro" id="IPR002669">
    <property type="entry name" value="UreD"/>
</dbReference>
<keyword evidence="3" id="KW-0963">Cytoplasm</keyword>
<evidence type="ECO:0000256" key="1">
    <source>
        <dbReference type="ARBA" id="ARBA00007177"/>
    </source>
</evidence>
<proteinExistence type="inferred from homology"/>
<sequence length="283" mass="30266">MIVQSAASPSKEPPLSPARLQRAQGTGCIGVAHSEGRTRLKTFFQEGCAKIRLPRAHRGALEAVIINTSGGLTGGDRLDWHAEAGADARLSLTTQACERIYRSAGGDADVSTRLVIGENAHIDWLPQETILFERSRLKRSLTVELAAGATFTGVEAVLLGREAMGEKARTARLRDNWRIFREGRLIHAEATRLTGADHERDGLSLLAGNNAFATLLAIAPNADARLEPLRRLLPAGAQADASAIGERLVLRLAAPSGLALRRVLAPAIVYLSGAGALPRLWTI</sequence>